<dbReference type="CDD" id="cd12797">
    <property type="entry name" value="M23_peptidase"/>
    <property type="match status" value="2"/>
</dbReference>
<dbReference type="Pfam" id="PF01464">
    <property type="entry name" value="SLT"/>
    <property type="match status" value="1"/>
</dbReference>
<feature type="region of interest" description="Disordered" evidence="1">
    <location>
        <begin position="481"/>
        <end position="500"/>
    </location>
</feature>
<reference evidence="5 6" key="1">
    <citation type="submission" date="2014-08" db="EMBL/GenBank/DDBJ databases">
        <title>Complete genome of a marine bacteria Jeotgalibacillus malaysiensis.</title>
        <authorList>
            <person name="Yaakop A.S."/>
            <person name="Chan K.-G."/>
            <person name="Goh K.M."/>
        </authorList>
    </citation>
    <scope>NUCLEOTIDE SEQUENCE [LARGE SCALE GENOMIC DNA]</scope>
    <source>
        <strain evidence="5 6">D5</strain>
        <plasmid evidence="6">Plasmid</plasmid>
    </source>
</reference>
<dbReference type="Gene3D" id="2.70.70.10">
    <property type="entry name" value="Glucose Permease (Domain IIA)"/>
    <property type="match status" value="2"/>
</dbReference>
<dbReference type="GO" id="GO:0004222">
    <property type="term" value="F:metalloendopeptidase activity"/>
    <property type="evidence" value="ECO:0007669"/>
    <property type="project" value="TreeGrafter"/>
</dbReference>
<dbReference type="SUPFAM" id="SSF53955">
    <property type="entry name" value="Lysozyme-like"/>
    <property type="match status" value="1"/>
</dbReference>
<dbReference type="InterPro" id="IPR008258">
    <property type="entry name" value="Transglycosylase_SLT_dom_1"/>
</dbReference>
<dbReference type="Pfam" id="PF01551">
    <property type="entry name" value="Peptidase_M23"/>
    <property type="match status" value="2"/>
</dbReference>
<dbReference type="InterPro" id="IPR023346">
    <property type="entry name" value="Lysozyme-like_dom_sf"/>
</dbReference>
<dbReference type="HOGENOM" id="CLU_279744_0_0_9"/>
<dbReference type="InterPro" id="IPR050570">
    <property type="entry name" value="Cell_wall_metabolism_enzyme"/>
</dbReference>
<dbReference type="EMBL" id="CP009417">
    <property type="protein sequence ID" value="AJD93558.1"/>
    <property type="molecule type" value="Genomic_DNA"/>
</dbReference>
<evidence type="ECO:0000256" key="2">
    <source>
        <dbReference type="SAM" id="Phobius"/>
    </source>
</evidence>
<accession>A0A0B5AYH1</accession>
<dbReference type="AlphaFoldDB" id="A0A0B5AYH1"/>
<keyword evidence="6" id="KW-1185">Reference proteome</keyword>
<feature type="region of interest" description="Disordered" evidence="1">
    <location>
        <begin position="1"/>
        <end position="32"/>
    </location>
</feature>
<evidence type="ECO:0000259" key="4">
    <source>
        <dbReference type="Pfam" id="PF01551"/>
    </source>
</evidence>
<dbReference type="EC" id="2.7.7.6" evidence="5"/>
<evidence type="ECO:0000259" key="3">
    <source>
        <dbReference type="Pfam" id="PF01464"/>
    </source>
</evidence>
<protein>
    <submittedName>
        <fullName evidence="5">DNA-dirted RNA polymerase</fullName>
        <ecNumber evidence="5">2.7.7.6</ecNumber>
    </submittedName>
</protein>
<keyword evidence="2" id="KW-0812">Transmembrane</keyword>
<evidence type="ECO:0000313" key="5">
    <source>
        <dbReference type="EMBL" id="AJD93558.1"/>
    </source>
</evidence>
<geneLocation type="plasmid" evidence="6"/>
<dbReference type="BioCyc" id="JESP1508404:G14D9-13564-MONOMER"/>
<dbReference type="KEGG" id="jeo:JMA_42410"/>
<sequence length="1078" mass="119343">MSKREHDHEEYEDDIESSESSSSGDEGSNKAVDMAKGAGKTAGKKLGKMAMKKLGKFAVKLMAKIMAKLLALLGPYVLAGIAILIALMILFSLAYDIGYETKGKDEEYQEEDTRFDNPLKLDDKGEYITTSMSSANKIVKAYYAYYTQQSYFKVINKKMYNSKDLIVKDVKDKYSREKEFMLNPEFLWSLDENLHENKFRYPEQFIKPVHHDEETYELKQLTNENTLLNVESQKYDKKTGLAMKGEKELGVWDYGFAPILQYKEFKEEKEKRGAITEMQVWNKDKQKFENQSVENGKSKTEGVPGFPKTVYMIEAVTSSVGTIENKIEHEWQNTGEKWTKTITEDVTVDVRYEEEVEVPSVNEGGLPMYYVVDENGKKTSQITTGVTAYPVMTKTTVTKYKKETKPATRKIEGYVWSKEPRYEGEPDTSKIVGSRYIEDYMYHYETRVPKNVLGKLELRERTGKNIEGLEAILEDVEEELDEKSEYDNAGEQTTSGTSLDSMMGVQGGSAAFKNASQYLAIFQKYGETYGIDPMLLMAVSAQEAGGQHDQHIGDRCNYAGCGIMQIEHPGGVTTSASAFNYKTGQKETVSVSYNSVKDVDSNIRVGAMILQSRLQKYGNNILFALQAYNFGTGGIGAVAKVAGKDVDYFAKNHGDTSWMAARQEVHTNPSKYFSWSSGTYGDPTYAEKIMKHYPGGSGQKPWAIDKAGNKVYVDGNIKMGEGIAQGDSSSGGFSILNLIDLIVEKWAELFPDAPKEFSPQHVKFANKQIGDAPIDILNMAFAMKEKKYFSEYTYITPKQWKEKYKLLFSAPPSMTGGTQTSIGQKLSQYFPNGYGNVVEKADKVAVPYNGVGISIQAPEGSKVLAIADGKVKEVGRDFVVIDHGEGAVSRYSTLKQVKVKEGDDVKKGATIGISGKNVFLEVQLDGQPTDPSWIVAGGSLTGAFITPAQGRFTSAFGWRPDPFGGSTSDYHTGIDIAAPIGTPILAAADGVVIDVGYRGGYGNLIHVKHTINGKTMSTVYAHLQSMNVNDGDEVKQGQIIGGMGSTGNSTGSHLHFEIQDGVGRYKDNPLDPAKFIKL</sequence>
<keyword evidence="5" id="KW-0808">Transferase</keyword>
<feature type="domain" description="M23ase beta-sheet core" evidence="4">
    <location>
        <begin position="970"/>
        <end position="1068"/>
    </location>
</feature>
<evidence type="ECO:0000313" key="6">
    <source>
        <dbReference type="Proteomes" id="UP000031449"/>
    </source>
</evidence>
<keyword evidence="2" id="KW-0472">Membrane</keyword>
<organism evidence="5 6">
    <name type="scientific">Jeotgalibacillus malaysiensis</name>
    <dbReference type="NCBI Taxonomy" id="1508404"/>
    <lineage>
        <taxon>Bacteria</taxon>
        <taxon>Bacillati</taxon>
        <taxon>Bacillota</taxon>
        <taxon>Bacilli</taxon>
        <taxon>Bacillales</taxon>
        <taxon>Caryophanaceae</taxon>
        <taxon>Jeotgalibacillus</taxon>
    </lineage>
</organism>
<feature type="domain" description="Transglycosylase SLT" evidence="3">
    <location>
        <begin position="522"/>
        <end position="638"/>
    </location>
</feature>
<dbReference type="Proteomes" id="UP000031449">
    <property type="component" value="Plasmid unnamed"/>
</dbReference>
<dbReference type="PANTHER" id="PTHR21666">
    <property type="entry name" value="PEPTIDASE-RELATED"/>
    <property type="match status" value="1"/>
</dbReference>
<dbReference type="PANTHER" id="PTHR21666:SF270">
    <property type="entry name" value="MUREIN HYDROLASE ACTIVATOR ENVC"/>
    <property type="match status" value="1"/>
</dbReference>
<feature type="domain" description="M23ase beta-sheet core" evidence="4">
    <location>
        <begin position="852"/>
        <end position="917"/>
    </location>
</feature>
<gene>
    <name evidence="5" type="ORF">JMA_42410</name>
</gene>
<feature type="transmembrane region" description="Helical" evidence="2">
    <location>
        <begin position="69"/>
        <end position="95"/>
    </location>
</feature>
<keyword evidence="2" id="KW-1133">Transmembrane helix</keyword>
<evidence type="ECO:0000256" key="1">
    <source>
        <dbReference type="SAM" id="MobiDB-lite"/>
    </source>
</evidence>
<name>A0A0B5AYH1_9BACL</name>
<dbReference type="Gene3D" id="1.10.530.10">
    <property type="match status" value="1"/>
</dbReference>
<keyword evidence="5" id="KW-0614">Plasmid</keyword>
<dbReference type="InterPro" id="IPR011055">
    <property type="entry name" value="Dup_hybrid_motif"/>
</dbReference>
<proteinExistence type="predicted"/>
<keyword evidence="5" id="KW-0548">Nucleotidyltransferase</keyword>
<dbReference type="SUPFAM" id="SSF51261">
    <property type="entry name" value="Duplicated hybrid motif"/>
    <property type="match status" value="2"/>
</dbReference>
<dbReference type="InterPro" id="IPR016047">
    <property type="entry name" value="M23ase_b-sheet_dom"/>
</dbReference>
<dbReference type="GO" id="GO:0003899">
    <property type="term" value="F:DNA-directed RNA polymerase activity"/>
    <property type="evidence" value="ECO:0007669"/>
    <property type="project" value="UniProtKB-EC"/>
</dbReference>
<feature type="compositionally biased region" description="Polar residues" evidence="1">
    <location>
        <begin position="490"/>
        <end position="500"/>
    </location>
</feature>
<dbReference type="OrthoDB" id="9805070at2"/>